<reference evidence="1" key="1">
    <citation type="journal article" date="2008" name="Proc. Natl. Acad. Sci. U.S.A.">
        <title>Whole-genome comparison of disease and carriage strains provides insights into virulence evolution in Neisseria meningitidis.</title>
        <authorList>
            <person name="Schoen C."/>
            <person name="Blom J."/>
            <person name="Claus H."/>
            <person name="Schramm-Glueck A."/>
            <person name="Brandt P."/>
            <person name="Mueller T."/>
            <person name="Goesmann A."/>
            <person name="Joseph B."/>
            <person name="Konietzny S."/>
            <person name="Kurzai O."/>
            <person name="Schmitt C."/>
            <person name="Friedrich T."/>
            <person name="Linke B."/>
            <person name="Vogel U."/>
            <person name="Frosch M."/>
        </authorList>
    </citation>
    <scope>NUCLEOTIDE SEQUENCE</scope>
    <source>
        <strain evidence="1">Alpha275</strain>
    </source>
</reference>
<organism evidence="1">
    <name type="scientific">Neisseria meningitidis alpha275</name>
    <dbReference type="NCBI Taxonomy" id="295996"/>
    <lineage>
        <taxon>Bacteria</taxon>
        <taxon>Pseudomonadati</taxon>
        <taxon>Pseudomonadota</taxon>
        <taxon>Betaproteobacteria</taxon>
        <taxon>Neisseriales</taxon>
        <taxon>Neisseriaceae</taxon>
        <taxon>Neisseria</taxon>
    </lineage>
</organism>
<proteinExistence type="predicted"/>
<dbReference type="EMBL" id="AM889138">
    <property type="protein sequence ID" value="CBA09844.1"/>
    <property type="molecule type" value="Genomic_DNA"/>
</dbReference>
<protein>
    <submittedName>
        <fullName evidence="1">Uncharacterized protein</fullName>
    </submittedName>
</protein>
<evidence type="ECO:0000313" key="1">
    <source>
        <dbReference type="EMBL" id="CBA09844.1"/>
    </source>
</evidence>
<accession>C6SMV8</accession>
<dbReference type="AlphaFoldDB" id="C6SMV8"/>
<sequence>MNHLVAVKAVFDFAHGADAFADRRLFLMAGVKVDEAQKKDAAGAVGDLDNQLLARFERYFLMDNLPLDLTRPRQSARP</sequence>
<gene>
    <name evidence="1" type="ORF">NMW_2288</name>
</gene>
<name>C6SMV8_NEIME</name>